<dbReference type="Ensembl" id="ENSCINT00000023482.2">
    <property type="protein sequence ID" value="ENSCINP00000023236.2"/>
    <property type="gene ID" value="ENSCING00000012456.2"/>
</dbReference>
<protein>
    <submittedName>
        <fullName evidence="1">Uncharacterized protein</fullName>
    </submittedName>
</protein>
<sequence>MTRDFQVTSVLTTSLQRKWSGNNFSQYFSTIHPFIQEIPQVDAHIIERPYLPPTYYAINLHLRSVAMLLIGMLEKPEESCIFSGSRQSVAKYAKLGVGGTASRMCSLKLVHSIVQEGMWEGRPVEISPEFLKTSSEATFYGGENGNHISPETADALIQALCFWKHFENK</sequence>
<proteinExistence type="predicted"/>
<reference evidence="1" key="2">
    <citation type="journal article" date="2008" name="Genome Biol.">
        <title>Improved genome assembly and evidence-based global gene model set for the chordate Ciona intestinalis: new insight into intron and operon populations.</title>
        <authorList>
            <person name="Satou Y."/>
            <person name="Mineta K."/>
            <person name="Ogasawara M."/>
            <person name="Sasakura Y."/>
            <person name="Shoguchi E."/>
            <person name="Ueno K."/>
            <person name="Yamada L."/>
            <person name="Matsumoto J."/>
            <person name="Wasserscheid J."/>
            <person name="Dewar K."/>
            <person name="Wiley G.B."/>
            <person name="Macmil S.L."/>
            <person name="Roe B.A."/>
            <person name="Zeller R.W."/>
            <person name="Hastings K.E."/>
            <person name="Lemaire P."/>
            <person name="Lindquist E."/>
            <person name="Endo T."/>
            <person name="Hotta K."/>
            <person name="Inaba K."/>
        </authorList>
    </citation>
    <scope>NUCLEOTIDE SEQUENCE [LARGE SCALE GENOMIC DNA]</scope>
    <source>
        <strain evidence="1">wild type</strain>
    </source>
</reference>
<keyword evidence="2" id="KW-1185">Reference proteome</keyword>
<evidence type="ECO:0000313" key="2">
    <source>
        <dbReference type="Proteomes" id="UP000008144"/>
    </source>
</evidence>
<dbReference type="AlphaFoldDB" id="F6UUB9"/>
<dbReference type="Proteomes" id="UP000008144">
    <property type="component" value="Chromosome 1"/>
</dbReference>
<evidence type="ECO:0000313" key="1">
    <source>
        <dbReference type="Ensembl" id="ENSCINP00000023236.2"/>
    </source>
</evidence>
<accession>F6UUB9</accession>
<organism evidence="1 2">
    <name type="scientific">Ciona intestinalis</name>
    <name type="common">Transparent sea squirt</name>
    <name type="synonym">Ascidia intestinalis</name>
    <dbReference type="NCBI Taxonomy" id="7719"/>
    <lineage>
        <taxon>Eukaryota</taxon>
        <taxon>Metazoa</taxon>
        <taxon>Chordata</taxon>
        <taxon>Tunicata</taxon>
        <taxon>Ascidiacea</taxon>
        <taxon>Phlebobranchia</taxon>
        <taxon>Cionidae</taxon>
        <taxon>Ciona</taxon>
    </lineage>
</organism>
<dbReference type="OMA" id="IQALCFW"/>
<dbReference type="EMBL" id="EAAA01000396">
    <property type="status" value="NOT_ANNOTATED_CDS"/>
    <property type="molecule type" value="Genomic_DNA"/>
</dbReference>
<reference evidence="2" key="1">
    <citation type="journal article" date="2002" name="Science">
        <title>The draft genome of Ciona intestinalis: insights into chordate and vertebrate origins.</title>
        <authorList>
            <person name="Dehal P."/>
            <person name="Satou Y."/>
            <person name="Campbell R.K."/>
            <person name="Chapman J."/>
            <person name="Degnan B."/>
            <person name="De Tomaso A."/>
            <person name="Davidson B."/>
            <person name="Di Gregorio A."/>
            <person name="Gelpke M."/>
            <person name="Goodstein D.M."/>
            <person name="Harafuji N."/>
            <person name="Hastings K.E."/>
            <person name="Ho I."/>
            <person name="Hotta K."/>
            <person name="Huang W."/>
            <person name="Kawashima T."/>
            <person name="Lemaire P."/>
            <person name="Martinez D."/>
            <person name="Meinertzhagen I.A."/>
            <person name="Necula S."/>
            <person name="Nonaka M."/>
            <person name="Putnam N."/>
            <person name="Rash S."/>
            <person name="Saiga H."/>
            <person name="Satake M."/>
            <person name="Terry A."/>
            <person name="Yamada L."/>
            <person name="Wang H.G."/>
            <person name="Awazu S."/>
            <person name="Azumi K."/>
            <person name="Boore J."/>
            <person name="Branno M."/>
            <person name="Chin-Bow S."/>
            <person name="DeSantis R."/>
            <person name="Doyle S."/>
            <person name="Francino P."/>
            <person name="Keys D.N."/>
            <person name="Haga S."/>
            <person name="Hayashi H."/>
            <person name="Hino K."/>
            <person name="Imai K.S."/>
            <person name="Inaba K."/>
            <person name="Kano S."/>
            <person name="Kobayashi K."/>
            <person name="Kobayashi M."/>
            <person name="Lee B.I."/>
            <person name="Makabe K.W."/>
            <person name="Manohar C."/>
            <person name="Matassi G."/>
            <person name="Medina M."/>
            <person name="Mochizuki Y."/>
            <person name="Mount S."/>
            <person name="Morishita T."/>
            <person name="Miura S."/>
            <person name="Nakayama A."/>
            <person name="Nishizaka S."/>
            <person name="Nomoto H."/>
            <person name="Ohta F."/>
            <person name="Oishi K."/>
            <person name="Rigoutsos I."/>
            <person name="Sano M."/>
            <person name="Sasaki A."/>
            <person name="Sasakura Y."/>
            <person name="Shoguchi E."/>
            <person name="Shin-i T."/>
            <person name="Spagnuolo A."/>
            <person name="Stainier D."/>
            <person name="Suzuki M.M."/>
            <person name="Tassy O."/>
            <person name="Takatori N."/>
            <person name="Tokuoka M."/>
            <person name="Yagi K."/>
            <person name="Yoshizaki F."/>
            <person name="Wada S."/>
            <person name="Zhang C."/>
            <person name="Hyatt P.D."/>
            <person name="Larimer F."/>
            <person name="Detter C."/>
            <person name="Doggett N."/>
            <person name="Glavina T."/>
            <person name="Hawkins T."/>
            <person name="Richardson P."/>
            <person name="Lucas S."/>
            <person name="Kohara Y."/>
            <person name="Levine M."/>
            <person name="Satoh N."/>
            <person name="Rokhsar D.S."/>
        </authorList>
    </citation>
    <scope>NUCLEOTIDE SEQUENCE [LARGE SCALE GENOMIC DNA]</scope>
</reference>
<dbReference type="InParanoid" id="F6UUB9"/>
<reference evidence="1" key="4">
    <citation type="submission" date="2025-09" db="UniProtKB">
        <authorList>
            <consortium name="Ensembl"/>
        </authorList>
    </citation>
    <scope>IDENTIFICATION</scope>
</reference>
<dbReference type="HOGENOM" id="CLU_1577934_0_0_1"/>
<reference evidence="1" key="3">
    <citation type="submission" date="2025-08" db="UniProtKB">
        <authorList>
            <consortium name="Ensembl"/>
        </authorList>
    </citation>
    <scope>IDENTIFICATION</scope>
</reference>
<name>F6UUB9_CIOIN</name>